<protein>
    <submittedName>
        <fullName evidence="2">NAD(P)-binding protein</fullName>
    </submittedName>
</protein>
<dbReference type="AlphaFoldDB" id="A0A9P4J269"/>
<dbReference type="Pfam" id="PF13460">
    <property type="entry name" value="NAD_binding_10"/>
    <property type="match status" value="1"/>
</dbReference>
<organism evidence="2 3">
    <name type="scientific">Myriangium duriaei CBS 260.36</name>
    <dbReference type="NCBI Taxonomy" id="1168546"/>
    <lineage>
        <taxon>Eukaryota</taxon>
        <taxon>Fungi</taxon>
        <taxon>Dikarya</taxon>
        <taxon>Ascomycota</taxon>
        <taxon>Pezizomycotina</taxon>
        <taxon>Dothideomycetes</taxon>
        <taxon>Dothideomycetidae</taxon>
        <taxon>Myriangiales</taxon>
        <taxon>Myriangiaceae</taxon>
        <taxon>Myriangium</taxon>
    </lineage>
</organism>
<evidence type="ECO:0000259" key="1">
    <source>
        <dbReference type="Pfam" id="PF13460"/>
    </source>
</evidence>
<feature type="domain" description="NAD(P)-binding" evidence="1">
    <location>
        <begin position="6"/>
        <end position="113"/>
    </location>
</feature>
<gene>
    <name evidence="2" type="ORF">K461DRAFT_277177</name>
</gene>
<reference evidence="2" key="1">
    <citation type="journal article" date="2020" name="Stud. Mycol.">
        <title>101 Dothideomycetes genomes: a test case for predicting lifestyles and emergence of pathogens.</title>
        <authorList>
            <person name="Haridas S."/>
            <person name="Albert R."/>
            <person name="Binder M."/>
            <person name="Bloem J."/>
            <person name="Labutti K."/>
            <person name="Salamov A."/>
            <person name="Andreopoulos B."/>
            <person name="Baker S."/>
            <person name="Barry K."/>
            <person name="Bills G."/>
            <person name="Bluhm B."/>
            <person name="Cannon C."/>
            <person name="Castanera R."/>
            <person name="Culley D."/>
            <person name="Daum C."/>
            <person name="Ezra D."/>
            <person name="Gonzalez J."/>
            <person name="Henrissat B."/>
            <person name="Kuo A."/>
            <person name="Liang C."/>
            <person name="Lipzen A."/>
            <person name="Lutzoni F."/>
            <person name="Magnuson J."/>
            <person name="Mondo S."/>
            <person name="Nolan M."/>
            <person name="Ohm R."/>
            <person name="Pangilinan J."/>
            <person name="Park H.-J."/>
            <person name="Ramirez L."/>
            <person name="Alfaro M."/>
            <person name="Sun H."/>
            <person name="Tritt A."/>
            <person name="Yoshinaga Y."/>
            <person name="Zwiers L.-H."/>
            <person name="Turgeon B."/>
            <person name="Goodwin S."/>
            <person name="Spatafora J."/>
            <person name="Crous P."/>
            <person name="Grigoriev I."/>
        </authorList>
    </citation>
    <scope>NUCLEOTIDE SEQUENCE</scope>
    <source>
        <strain evidence="2">CBS 260.36</strain>
    </source>
</reference>
<dbReference type="PANTHER" id="PTHR43162:SF1">
    <property type="entry name" value="PRESTALK A DIFFERENTIATION PROTEIN A"/>
    <property type="match status" value="1"/>
</dbReference>
<dbReference type="Gene3D" id="3.90.25.10">
    <property type="entry name" value="UDP-galactose 4-epimerase, domain 1"/>
    <property type="match status" value="1"/>
</dbReference>
<name>A0A9P4J269_9PEZI</name>
<dbReference type="Proteomes" id="UP000799439">
    <property type="component" value="Unassembled WGS sequence"/>
</dbReference>
<evidence type="ECO:0000313" key="2">
    <source>
        <dbReference type="EMBL" id="KAF2154103.1"/>
    </source>
</evidence>
<dbReference type="InterPro" id="IPR016040">
    <property type="entry name" value="NAD(P)-bd_dom"/>
</dbReference>
<comment type="caution">
    <text evidence="2">The sequence shown here is derived from an EMBL/GenBank/DDBJ whole genome shotgun (WGS) entry which is preliminary data.</text>
</comment>
<evidence type="ECO:0000313" key="3">
    <source>
        <dbReference type="Proteomes" id="UP000799439"/>
    </source>
</evidence>
<dbReference type="InterPro" id="IPR036291">
    <property type="entry name" value="NAD(P)-bd_dom_sf"/>
</dbReference>
<accession>A0A9P4J269</accession>
<dbReference type="Gene3D" id="3.40.50.720">
    <property type="entry name" value="NAD(P)-binding Rossmann-like Domain"/>
    <property type="match status" value="1"/>
</dbReference>
<keyword evidence="3" id="KW-1185">Reference proteome</keyword>
<proteinExistence type="predicted"/>
<dbReference type="OrthoDB" id="419598at2759"/>
<dbReference type="SUPFAM" id="SSF51735">
    <property type="entry name" value="NAD(P)-binding Rossmann-fold domains"/>
    <property type="match status" value="1"/>
</dbReference>
<sequence length="291" mass="30836">MFAVVGASGKIGHATSLALREANMPVRAVVRHDSRSDQLRAIGCEIAVADLYDSDALAKAIAGAETVQVIVPPSLQANDGAQQMRIAIESIGSALEKTNPKRVLAISDYGAHVDHDIGMPTMCRTLEARISKLGGHKVILRSAEHMQNWARAIPAAVASGTLTSFPISTDMPLPIVSAPDVGQIAAKILLQPVEDDRLEVVHAEGPRRCSVDDVAAVLNQLLGRNIDVKVATRSQWKNGLQHAMSPSLAELLVKANDALNQGGLIDVEPDSGTVFHGTTDLLDGLRPLLPS</sequence>
<dbReference type="EMBL" id="ML996084">
    <property type="protein sequence ID" value="KAF2154103.1"/>
    <property type="molecule type" value="Genomic_DNA"/>
</dbReference>
<dbReference type="InterPro" id="IPR051604">
    <property type="entry name" value="Ergot_Alk_Oxidoreductase"/>
</dbReference>
<dbReference type="PANTHER" id="PTHR43162">
    <property type="match status" value="1"/>
</dbReference>